<keyword evidence="4" id="KW-1185">Reference proteome</keyword>
<feature type="compositionally biased region" description="Polar residues" evidence="1">
    <location>
        <begin position="1013"/>
        <end position="1026"/>
    </location>
</feature>
<feature type="region of interest" description="Disordered" evidence="1">
    <location>
        <begin position="281"/>
        <end position="318"/>
    </location>
</feature>
<dbReference type="RefSeq" id="XP_003880423.1">
    <property type="nucleotide sequence ID" value="XM_003880374.1"/>
</dbReference>
<dbReference type="SUPFAM" id="SSF81383">
    <property type="entry name" value="F-box domain"/>
    <property type="match status" value="1"/>
</dbReference>
<feature type="compositionally biased region" description="Polar residues" evidence="1">
    <location>
        <begin position="35"/>
        <end position="47"/>
    </location>
</feature>
<accession>F0V9G4</accession>
<feature type="compositionally biased region" description="Basic and acidic residues" evidence="1">
    <location>
        <begin position="50"/>
        <end position="63"/>
    </location>
</feature>
<dbReference type="EMBL" id="FR823383">
    <property type="protein sequence ID" value="CBZ50389.1"/>
    <property type="molecule type" value="Genomic_DNA"/>
</dbReference>
<feature type="region of interest" description="Disordered" evidence="1">
    <location>
        <begin position="1776"/>
        <end position="1920"/>
    </location>
</feature>
<evidence type="ECO:0000313" key="3">
    <source>
        <dbReference type="EMBL" id="CEL64997.1"/>
    </source>
</evidence>
<feature type="compositionally biased region" description="Basic and acidic residues" evidence="1">
    <location>
        <begin position="1776"/>
        <end position="1792"/>
    </location>
</feature>
<evidence type="ECO:0000313" key="2">
    <source>
        <dbReference type="EMBL" id="CBZ50389.1"/>
    </source>
</evidence>
<reference evidence="2" key="1">
    <citation type="submission" date="2011-02" db="EMBL/GenBank/DDBJ databases">
        <authorList>
            <person name="Aslett M."/>
        </authorList>
    </citation>
    <scope>NUCLEOTIDE SEQUENCE</scope>
    <source>
        <strain evidence="2">Liverpool</strain>
    </source>
</reference>
<feature type="region of interest" description="Disordered" evidence="1">
    <location>
        <begin position="1"/>
        <end position="71"/>
    </location>
</feature>
<dbReference type="EMBL" id="LN714477">
    <property type="protein sequence ID" value="CEL64997.1"/>
    <property type="molecule type" value="Genomic_DNA"/>
</dbReference>
<dbReference type="Proteomes" id="UP000007494">
    <property type="component" value="Chromosome III"/>
</dbReference>
<feature type="region of interest" description="Disordered" evidence="1">
    <location>
        <begin position="93"/>
        <end position="219"/>
    </location>
</feature>
<feature type="compositionally biased region" description="Basic residues" evidence="1">
    <location>
        <begin position="1"/>
        <end position="11"/>
    </location>
</feature>
<feature type="compositionally biased region" description="Polar residues" evidence="1">
    <location>
        <begin position="1397"/>
        <end position="1429"/>
    </location>
</feature>
<feature type="region of interest" description="Disordered" evidence="1">
    <location>
        <begin position="855"/>
        <end position="1049"/>
    </location>
</feature>
<feature type="compositionally biased region" description="Low complexity" evidence="1">
    <location>
        <begin position="500"/>
        <end position="510"/>
    </location>
</feature>
<feature type="compositionally biased region" description="Polar residues" evidence="1">
    <location>
        <begin position="1255"/>
        <end position="1274"/>
    </location>
</feature>
<reference evidence="4" key="3">
    <citation type="journal article" date="2012" name="PLoS Pathog.">
        <title>Comparative genomics of the apicomplexan parasites Toxoplasma gondii and Neospora caninum: Coccidia differing in host range and transmission strategy.</title>
        <authorList>
            <person name="Reid A.J."/>
            <person name="Vermont S.J."/>
            <person name="Cotton J.A."/>
            <person name="Harris D."/>
            <person name="Hill-Cawthorne G.A."/>
            <person name="Konen-Waisman S."/>
            <person name="Latham S.M."/>
            <person name="Mourier T."/>
            <person name="Norton R."/>
            <person name="Quail M.A."/>
            <person name="Sanders M."/>
            <person name="Shanmugam D."/>
            <person name="Sohal A."/>
            <person name="Wasmuth J.D."/>
            <person name="Brunk B."/>
            <person name="Grigg M.E."/>
            <person name="Howard J.C."/>
            <person name="Parkinson J."/>
            <person name="Roos D.S."/>
            <person name="Trees A.J."/>
            <person name="Berriman M."/>
            <person name="Pain A."/>
            <person name="Wastling J.M."/>
        </authorList>
    </citation>
    <scope>NUCLEOTIDE SEQUENCE [LARGE SCALE GENOMIC DNA]</scope>
    <source>
        <strain evidence="4">Liverpool</strain>
    </source>
</reference>
<feature type="compositionally biased region" description="Polar residues" evidence="1">
    <location>
        <begin position="1141"/>
        <end position="1153"/>
    </location>
</feature>
<protein>
    <submittedName>
        <fullName evidence="2">Uncharacterized protein</fullName>
    </submittedName>
</protein>
<feature type="compositionally biased region" description="Polar residues" evidence="1">
    <location>
        <begin position="1301"/>
        <end position="1313"/>
    </location>
</feature>
<dbReference type="InParanoid" id="F0V9G4"/>
<reference evidence="3" key="4">
    <citation type="journal article" date="2015" name="PLoS ONE">
        <title>Comprehensive Evaluation of Toxoplasma gondii VEG and Neospora caninum LIV Genomes with Tachyzoite Stage Transcriptome and Proteome Defines Novel Transcript Features.</title>
        <authorList>
            <person name="Ramaprasad A."/>
            <person name="Mourier T."/>
            <person name="Naeem R."/>
            <person name="Malas T.B."/>
            <person name="Moussa E."/>
            <person name="Panigrahi A."/>
            <person name="Vermont S.J."/>
            <person name="Otto T.D."/>
            <person name="Wastling J."/>
            <person name="Pain A."/>
        </authorList>
    </citation>
    <scope>NUCLEOTIDE SEQUENCE</scope>
    <source>
        <strain evidence="3">Liverpool</strain>
    </source>
</reference>
<gene>
    <name evidence="3" type="ORF">BN1204_008580</name>
    <name evidence="2" type="ORF">NCLIV_008580</name>
</gene>
<dbReference type="VEuPathDB" id="ToxoDB:NCLIV_008580"/>
<feature type="compositionally biased region" description="Polar residues" evidence="1">
    <location>
        <begin position="172"/>
        <end position="188"/>
    </location>
</feature>
<feature type="compositionally biased region" description="Polar residues" evidence="1">
    <location>
        <begin position="401"/>
        <end position="428"/>
    </location>
</feature>
<feature type="compositionally biased region" description="Basic and acidic residues" evidence="1">
    <location>
        <begin position="1332"/>
        <end position="1348"/>
    </location>
</feature>
<feature type="region of interest" description="Disordered" evidence="1">
    <location>
        <begin position="490"/>
        <end position="510"/>
    </location>
</feature>
<feature type="compositionally biased region" description="Polar residues" evidence="1">
    <location>
        <begin position="117"/>
        <end position="140"/>
    </location>
</feature>
<dbReference type="InterPro" id="IPR036047">
    <property type="entry name" value="F-box-like_dom_sf"/>
</dbReference>
<feature type="region of interest" description="Disordered" evidence="1">
    <location>
        <begin position="1956"/>
        <end position="2006"/>
    </location>
</feature>
<proteinExistence type="predicted"/>
<feature type="compositionally biased region" description="Basic and acidic residues" evidence="1">
    <location>
        <begin position="190"/>
        <end position="204"/>
    </location>
</feature>
<feature type="region of interest" description="Disordered" evidence="1">
    <location>
        <begin position="1252"/>
        <end position="1356"/>
    </location>
</feature>
<feature type="compositionally biased region" description="Polar residues" evidence="1">
    <location>
        <begin position="297"/>
        <end position="318"/>
    </location>
</feature>
<feature type="region of interest" description="Disordered" evidence="1">
    <location>
        <begin position="1547"/>
        <end position="1590"/>
    </location>
</feature>
<feature type="region of interest" description="Disordered" evidence="1">
    <location>
        <begin position="1066"/>
        <end position="1233"/>
    </location>
</feature>
<dbReference type="GeneID" id="13441415"/>
<sequence>MRYNLRSKTRRQAPQAPSPLPKNSMRPSEKGPGGTLSQRGGSRSDSVFSGEREIPESPTRQEPDCVVEGGFAPLPERQSAFACAPAHVAFPVAVRPHQEQPETEQASITDPSEDDGPTNQSAVSQNRSLPVFRSQQSHVQEINGGASEILSESPKGLHNAGGMLQTKERNCATKSSADSHSSQLTTIAAENDRPATERTAERAKTGTSTESTSGGEQFSFRAARRLRPRLLLPSPASTPSLTQCRKKRRILLHSEHSGLDSDVAGTALSNPSVSFVCSSSIRTTSTTSPASSGPRSYPSSCEANGGPSTSRAADPTQRSRIPAVVQCHRFQQDMHGSPEGGESPCSAAFVASTRCPNARAEQWQRSDAADSALESNGSVKGLPLLSDPSLGTIEPFQPVQENQAPTSAGCSQPPQAGSLTGVNVTSSNPPQPLPATLPCANPSGFVSADSSRSDCTSREAVTSSTPTPDPRCVDASRNAMAERSLHLELSGRASTFSQPTSGTSGSLGAGTASGCSEGSHALASVALCRVVAPVTVVGAHISSLDAETDELEGQSRGAVPHAAVRSSERLWELSAQGSAVTSTPSGSCRIRKHREAPSVPLRQKGRREEKRETRLYIHQSAASCRPTASPSLHSDTSSRSPAPYCCSSSLLLSHLPPAILCAVLRCLPFPSVVAFGATCRYARELTHLPAAWNLLEDAAVQKLLQHQKASSASGKRSSGRVRPRLRDFKTLISRFNGVTKLAVDLTVNSAPTSAYTFPWHSSPHTSATAVLPPALLRLLPTRISSHASDNGSAARGRARAATGLIRSADSTTATNVSSIPVTSGPSRRGDGEPVLFLQGFVGERDIPGMVRPSLAAEGHRARPWQDAGHPSHPSQQNSGSGGEAALSRGTVRVSGDREPRARSVSVSDQDHQDPPEGLVTCEAPEVLSKGPPPCPSRDLGTGSIEQRLPESHGHGSEPQPMVHQLPALTAGAEPRERGSLSSVCHDMRDGGATATPGTPPLAWRPIDRREMPVTSNFISRPATSVSRGERCESPVAGAAVDNSQETVEPQRPVDLAGARLGMMPLEAANQAPVVEQRLSQSGRERGSADAPLNGDSLGSHESPMETLGRFSEESAGRDDRRQCEDFSRERQRREREAEPSGESTEPSASQQVSRDPLLLLFPSASPQGTSAGPQERERGDGCARGEGDPLRSPLQPSSGDSISRGLLSRRQDGATPAACTGERFQHRSHHHRVRMERQQLMLLHQLLVHLQGQQTNRSPSQPSASPRGRQTASEHPQEHPQAHPCTRDARMHPRTHLPTMRNRTASPSVNRSWGTHLFQGEPANESSAPREQVTDEQTRVHEARDRGPPLEGGYAYEGLEPQDLRASETSRVDGCMQLVAPVQDLEGVDNGCGPNPLRNSRQLSHQEGSPSVPSGRTANDNNGDSLPLQSSVHPYAQRAEEAAFQNSTQLSRTEMPRRGASMAILAGVERWPDAQNLADAEATPPEPIRFQRPVQSHRGENMEQQVLLLPFLFASGTQFPFAFARQGDQLAVLVSSPGSACLARNARRQQRQQAAQVSTRTRRRGNARMLLGPSRRGPRGQSRRSASGGGLVSPAALRALFGGLRHLVQLTLKLEAKEVKRLHQLSLELDLVQGLLQQNAKTLRVFKLSVELPHEREVRVDISPTETGCCECSTCYQAAICELTSSRECAVVFQLTGEGELAATRHRSGLRGRRAYNKGTLQPLNLPRQLPVLQVFHTNFPIHVPPGFSAGPSFTHLCIRCLHRFVAPYFSRVEGRNSRARDYRNSSDRRTAVEPSPDSSTACQCGRAVSRPSCHCGKRRQSRGQGGFDGPLAGGRGTRQQRPGASGKRNQRGGLTGGEGRSQLPPSRKRLREETGPDSMDETQRDKLEEASAENLRGKGGAESPRAALDWGLSPSHTLSPQSDIGTLSLQNSPASNARAEISEHIRNLFPPAPVPGEMEPPPGTGGGTSDCGGSGAVSAAQLRHPTHSDDASLNKTRGFLRSPSSPCSWKKMSEGKCSFPVGDGAQKDFEQAEDRRICEARPPEADTWERTAKAETCVRRRKGIRSFCRRELPCRSSGYQPRRASAFSSAKEDSSKPLSQLQRLLHAGRETLQQVDLQGDPPRTFCCLHPQLKFNK</sequence>
<evidence type="ECO:0000256" key="1">
    <source>
        <dbReference type="SAM" id="MobiDB-lite"/>
    </source>
</evidence>
<feature type="compositionally biased region" description="Gly residues" evidence="1">
    <location>
        <begin position="1965"/>
        <end position="1976"/>
    </location>
</feature>
<feature type="compositionally biased region" description="Gly residues" evidence="1">
    <location>
        <begin position="1824"/>
        <end position="1837"/>
    </location>
</feature>
<feature type="compositionally biased region" description="Basic and acidic residues" evidence="1">
    <location>
        <begin position="1110"/>
        <end position="1138"/>
    </location>
</feature>
<feature type="compositionally biased region" description="Basic and acidic residues" evidence="1">
    <location>
        <begin position="1174"/>
        <end position="1189"/>
    </location>
</feature>
<feature type="region of interest" description="Disordered" evidence="1">
    <location>
        <begin position="620"/>
        <end position="639"/>
    </location>
</feature>
<feature type="region of interest" description="Disordered" evidence="1">
    <location>
        <begin position="786"/>
        <end position="833"/>
    </location>
</feature>
<feature type="compositionally biased region" description="Basic and acidic residues" evidence="1">
    <location>
        <begin position="1275"/>
        <end position="1291"/>
    </location>
</feature>
<evidence type="ECO:0000313" key="4">
    <source>
        <dbReference type="Proteomes" id="UP000007494"/>
    </source>
</evidence>
<feature type="compositionally biased region" description="Polar residues" evidence="1">
    <location>
        <begin position="808"/>
        <end position="825"/>
    </location>
</feature>
<feature type="region of interest" description="Disordered" evidence="1">
    <location>
        <begin position="401"/>
        <end position="474"/>
    </location>
</feature>
<feature type="compositionally biased region" description="Low complexity" evidence="1">
    <location>
        <begin position="205"/>
        <end position="216"/>
    </location>
</feature>
<feature type="compositionally biased region" description="Low complexity" evidence="1">
    <location>
        <begin position="281"/>
        <end position="296"/>
    </location>
</feature>
<feature type="region of interest" description="Disordered" evidence="1">
    <location>
        <begin position="2078"/>
        <end position="2099"/>
    </location>
</feature>
<organism evidence="2 4">
    <name type="scientific">Neospora caninum (strain Liverpool)</name>
    <dbReference type="NCBI Taxonomy" id="572307"/>
    <lineage>
        <taxon>Eukaryota</taxon>
        <taxon>Sar</taxon>
        <taxon>Alveolata</taxon>
        <taxon>Apicomplexa</taxon>
        <taxon>Conoidasida</taxon>
        <taxon>Coccidia</taxon>
        <taxon>Eucoccidiorida</taxon>
        <taxon>Eimeriorina</taxon>
        <taxon>Sarcocystidae</taxon>
        <taxon>Neospora</taxon>
    </lineage>
</organism>
<feature type="region of interest" description="Disordered" evidence="1">
    <location>
        <begin position="1385"/>
        <end position="1429"/>
    </location>
</feature>
<reference evidence="2" key="2">
    <citation type="submission" date="2011-03" db="EMBL/GenBank/DDBJ databases">
        <title>Comparative genomics and transcriptomics of Neospora caninum and Toxoplasma gondii.</title>
        <authorList>
            <person name="Reid A.J."/>
            <person name="Sohal A."/>
            <person name="Harris D."/>
            <person name="Quail M."/>
            <person name="Sanders M."/>
            <person name="Berriman M."/>
            <person name="Wastling J.M."/>
            <person name="Pain A."/>
        </authorList>
    </citation>
    <scope>NUCLEOTIDE SEQUENCE</scope>
    <source>
        <strain evidence="2">Liverpool</strain>
    </source>
</reference>
<name>F0V9G4_NEOCL</name>